<dbReference type="Pfam" id="PF01094">
    <property type="entry name" value="ANF_receptor"/>
    <property type="match status" value="2"/>
</dbReference>
<comment type="similarity">
    <text evidence="11">Belongs to the G-protein coupled receptor 3 family. TAS1R subfamily.</text>
</comment>
<dbReference type="AlphaFoldDB" id="A0AAU9XCI4"/>
<evidence type="ECO:0000256" key="5">
    <source>
        <dbReference type="ARBA" id="ARBA00022989"/>
    </source>
</evidence>
<keyword evidence="4" id="KW-0732">Signal</keyword>
<evidence type="ECO:0000256" key="3">
    <source>
        <dbReference type="ARBA" id="ARBA00022692"/>
    </source>
</evidence>
<evidence type="ECO:0000313" key="15">
    <source>
        <dbReference type="Proteomes" id="UP001159428"/>
    </source>
</evidence>
<keyword evidence="3 12" id="KW-0812">Transmembrane</keyword>
<comment type="caution">
    <text evidence="14">The sequence shown here is derived from an EMBL/GenBank/DDBJ whole genome shotgun (WGS) entry which is preliminary data.</text>
</comment>
<dbReference type="PANTHER" id="PTHR24060">
    <property type="entry name" value="METABOTROPIC GLUTAMATE RECEPTOR"/>
    <property type="match status" value="1"/>
</dbReference>
<dbReference type="InterPro" id="IPR038550">
    <property type="entry name" value="GPCR_3_9-Cys_sf"/>
</dbReference>
<dbReference type="InterPro" id="IPR000337">
    <property type="entry name" value="GPCR_3"/>
</dbReference>
<keyword evidence="8" id="KW-0675">Receptor</keyword>
<evidence type="ECO:0000256" key="11">
    <source>
        <dbReference type="ARBA" id="ARBA00038492"/>
    </source>
</evidence>
<feature type="transmembrane region" description="Helical" evidence="12">
    <location>
        <begin position="660"/>
        <end position="678"/>
    </location>
</feature>
<feature type="transmembrane region" description="Helical" evidence="12">
    <location>
        <begin position="583"/>
        <end position="614"/>
    </location>
</feature>
<sequence>FCFYTAVQAPYREGDIMLGGLFNVHQPADQPGSQCGEIHLKGLGHMQAMIFAIERINNDTSLLSNISLGYDIRDYCGNLSKAAGLVYKLFTVDSCVNLSQNATRKKAIISLIGPYESSTALFIGGFLRMLNVSSISGSATSAELSSLTYDHFFRTVPSDTFLAKAMVDLVTHFNWSYVAVVGLDDSYGRNGAWAVVSESRSRKNSFCIALTEFIRHESLNLSISNIVRKLKQMDNVKVVILWLYKNYLTKFLAEIQRQNLTGRVWILSNAPSTSTLPVEGILENSLGFLFHEFSDSVFKEYSNDILVKERDNRSFSEWNYSTSEIWKLLKSKKCVHRQIEQCSNNLIKEIYSSFVPYIIDAVYAVAHAVDIFNRNFSNNETKDRAKLQIANSFEVQKLFGRVNFDGLTGKIKFDRFGNRGLAYYDIFSFKKVPNGDVESVKMVLIGEWKNSKRNETPLIFHEALSWTTTSGRPPKSDCSEQCPPGTRKSFTSPCCWQCLPCLGGTISPSAGSKSCSECPIGTMSNQAKTECVALPSVNISYGSASGILILSFATLGVVVTLLCLAALYKFWNSPIVKASNRELSVVLLLAILSLLSLAFINVFISTSVICKIIYPLRYLTYNFCLSILLVKILLISSAFQVPIITSLEFASLSNKAQVRIVIASLVPLLSVLMPWLLLDPPFNMQHTYPKRYTFDECKAYSGSAPYRDGDVVLRGLFSVHQQPDHLGSRCREIHLRGLGRMQAMIFAIERIINNTSLLSNISLRYDIRDYSGNLSKAAKLVYKLLTVDSCVNLSQNALRKKVIISLIGPDESSTALLIGGFLRMLNVSSISGSATSAELSSLTYKHLYRTVPSDEFLAKVMVDLVTHFNWSYVAVVALYDSYGAWAVVSESTSKKKLVLYCFDGVCTPRKSASEYSKLS</sequence>
<keyword evidence="2" id="KW-1003">Cell membrane</keyword>
<feature type="domain" description="G-protein coupled receptors family 3 profile" evidence="13">
    <location>
        <begin position="545"/>
        <end position="697"/>
    </location>
</feature>
<dbReference type="FunFam" id="3.40.50.2300:FF:000016">
    <property type="entry name" value="Taste 1 receptor member 2"/>
    <property type="match status" value="1"/>
</dbReference>
<feature type="transmembrane region" description="Helical" evidence="12">
    <location>
        <begin position="547"/>
        <end position="571"/>
    </location>
</feature>
<keyword evidence="10" id="KW-0807">Transducer</keyword>
<dbReference type="InterPro" id="IPR028082">
    <property type="entry name" value="Peripla_BP_I"/>
</dbReference>
<dbReference type="FunFam" id="2.10.50.30:FF:000004">
    <property type="entry name" value="Taste receptor type 1 member 3-like protein"/>
    <property type="match status" value="1"/>
</dbReference>
<proteinExistence type="inferred from homology"/>
<evidence type="ECO:0000256" key="10">
    <source>
        <dbReference type="ARBA" id="ARBA00023224"/>
    </source>
</evidence>
<dbReference type="InterPro" id="IPR001828">
    <property type="entry name" value="ANF_lig-bd_rcpt"/>
</dbReference>
<keyword evidence="5 12" id="KW-1133">Transmembrane helix</keyword>
<name>A0AAU9XCI4_9CNID</name>
<evidence type="ECO:0000256" key="8">
    <source>
        <dbReference type="ARBA" id="ARBA00023170"/>
    </source>
</evidence>
<keyword evidence="6" id="KW-0297">G-protein coupled receptor</keyword>
<dbReference type="Pfam" id="PF00003">
    <property type="entry name" value="7tm_3"/>
    <property type="match status" value="1"/>
</dbReference>
<reference evidence="14 15" key="1">
    <citation type="submission" date="2022-05" db="EMBL/GenBank/DDBJ databases">
        <authorList>
            <consortium name="Genoscope - CEA"/>
            <person name="William W."/>
        </authorList>
    </citation>
    <scope>NUCLEOTIDE SEQUENCE [LARGE SCALE GENOMIC DNA]</scope>
</reference>
<dbReference type="GO" id="GO:0050909">
    <property type="term" value="P:sensory perception of taste"/>
    <property type="evidence" value="ECO:0007669"/>
    <property type="project" value="UniProtKB-ARBA"/>
</dbReference>
<comment type="subcellular location">
    <subcellularLocation>
        <location evidence="1">Cell membrane</location>
        <topology evidence="1">Multi-pass membrane protein</topology>
    </subcellularLocation>
</comment>
<dbReference type="PROSITE" id="PS50259">
    <property type="entry name" value="G_PROTEIN_RECEP_F3_4"/>
    <property type="match status" value="1"/>
</dbReference>
<evidence type="ECO:0000256" key="4">
    <source>
        <dbReference type="ARBA" id="ARBA00022729"/>
    </source>
</evidence>
<dbReference type="Proteomes" id="UP001159428">
    <property type="component" value="Unassembled WGS sequence"/>
</dbReference>
<dbReference type="Pfam" id="PF07562">
    <property type="entry name" value="NCD3G"/>
    <property type="match status" value="1"/>
</dbReference>
<evidence type="ECO:0000256" key="12">
    <source>
        <dbReference type="SAM" id="Phobius"/>
    </source>
</evidence>
<evidence type="ECO:0000256" key="9">
    <source>
        <dbReference type="ARBA" id="ARBA00023180"/>
    </source>
</evidence>
<dbReference type="InterPro" id="IPR017978">
    <property type="entry name" value="GPCR_3_C"/>
</dbReference>
<dbReference type="Gene3D" id="3.40.50.2300">
    <property type="match status" value="3"/>
</dbReference>
<evidence type="ECO:0000313" key="14">
    <source>
        <dbReference type="EMBL" id="CAH3144064.1"/>
    </source>
</evidence>
<keyword evidence="9" id="KW-0325">Glycoprotein</keyword>
<gene>
    <name evidence="14" type="ORF">PMEA_00020929</name>
</gene>
<protein>
    <recommendedName>
        <fullName evidence="13">G-protein coupled receptors family 3 profile domain-containing protein</fullName>
    </recommendedName>
</protein>
<keyword evidence="15" id="KW-1185">Reference proteome</keyword>
<dbReference type="PRINTS" id="PR00248">
    <property type="entry name" value="GPCRMGR"/>
</dbReference>
<evidence type="ECO:0000256" key="1">
    <source>
        <dbReference type="ARBA" id="ARBA00004651"/>
    </source>
</evidence>
<dbReference type="SUPFAM" id="SSF53822">
    <property type="entry name" value="Periplasmic binding protein-like I"/>
    <property type="match status" value="2"/>
</dbReference>
<evidence type="ECO:0000256" key="6">
    <source>
        <dbReference type="ARBA" id="ARBA00023040"/>
    </source>
</evidence>
<dbReference type="InterPro" id="IPR011500">
    <property type="entry name" value="GPCR_3_9-Cys_dom"/>
</dbReference>
<accession>A0AAU9XCI4</accession>
<dbReference type="GO" id="GO:0004930">
    <property type="term" value="F:G protein-coupled receptor activity"/>
    <property type="evidence" value="ECO:0007669"/>
    <property type="project" value="UniProtKB-KW"/>
</dbReference>
<evidence type="ECO:0000256" key="2">
    <source>
        <dbReference type="ARBA" id="ARBA00022475"/>
    </source>
</evidence>
<dbReference type="EMBL" id="CALNXJ010000038">
    <property type="protein sequence ID" value="CAH3144064.1"/>
    <property type="molecule type" value="Genomic_DNA"/>
</dbReference>
<keyword evidence="7 12" id="KW-0472">Membrane</keyword>
<feature type="non-terminal residue" evidence="14">
    <location>
        <position position="1"/>
    </location>
</feature>
<dbReference type="Gene3D" id="2.10.50.30">
    <property type="entry name" value="GPCR, family 3, nine cysteines domain"/>
    <property type="match status" value="1"/>
</dbReference>
<dbReference type="GO" id="GO:0005886">
    <property type="term" value="C:plasma membrane"/>
    <property type="evidence" value="ECO:0007669"/>
    <property type="project" value="UniProtKB-SubCell"/>
</dbReference>
<dbReference type="CDD" id="cd06350">
    <property type="entry name" value="PBP1_GPCR_family_C-like"/>
    <property type="match status" value="2"/>
</dbReference>
<evidence type="ECO:0000256" key="7">
    <source>
        <dbReference type="ARBA" id="ARBA00023136"/>
    </source>
</evidence>
<organism evidence="14 15">
    <name type="scientific">Pocillopora meandrina</name>
    <dbReference type="NCBI Taxonomy" id="46732"/>
    <lineage>
        <taxon>Eukaryota</taxon>
        <taxon>Metazoa</taxon>
        <taxon>Cnidaria</taxon>
        <taxon>Anthozoa</taxon>
        <taxon>Hexacorallia</taxon>
        <taxon>Scleractinia</taxon>
        <taxon>Astrocoeniina</taxon>
        <taxon>Pocilloporidae</taxon>
        <taxon>Pocillopora</taxon>
    </lineage>
</organism>
<evidence type="ECO:0000259" key="13">
    <source>
        <dbReference type="PROSITE" id="PS50259"/>
    </source>
</evidence>
<feature type="transmembrane region" description="Helical" evidence="12">
    <location>
        <begin position="620"/>
        <end position="639"/>
    </location>
</feature>
<dbReference type="InterPro" id="IPR050726">
    <property type="entry name" value="mGluR"/>
</dbReference>